<dbReference type="EMBL" id="JAZDUE010000021">
    <property type="protein sequence ID" value="MEE4025537.1"/>
    <property type="molecule type" value="Genomic_DNA"/>
</dbReference>
<protein>
    <submittedName>
        <fullName evidence="2">Uncharacterized protein</fullName>
    </submittedName>
</protein>
<feature type="region of interest" description="Disordered" evidence="1">
    <location>
        <begin position="152"/>
        <end position="173"/>
    </location>
</feature>
<gene>
    <name evidence="2" type="ORF">V1Y59_20805</name>
</gene>
<reference evidence="2 3" key="1">
    <citation type="submission" date="2024-01" db="EMBL/GenBank/DDBJ databases">
        <title>Draft genome sequence of Gordonia sp. PKS22-38.</title>
        <authorList>
            <person name="Suphannarot A."/>
            <person name="Mingma R."/>
        </authorList>
    </citation>
    <scope>NUCLEOTIDE SEQUENCE [LARGE SCALE GENOMIC DNA]</scope>
    <source>
        <strain evidence="2 3">PKS22-38</strain>
    </source>
</reference>
<keyword evidence="3" id="KW-1185">Reference proteome</keyword>
<proteinExistence type="predicted"/>
<dbReference type="Proteomes" id="UP001335729">
    <property type="component" value="Unassembled WGS sequence"/>
</dbReference>
<name>A0ABU7MYZ8_9ACTN</name>
<dbReference type="RefSeq" id="WP_330506949.1">
    <property type="nucleotide sequence ID" value="NZ_JAZDUE010000021.1"/>
</dbReference>
<evidence type="ECO:0000313" key="2">
    <source>
        <dbReference type="EMBL" id="MEE4025537.1"/>
    </source>
</evidence>
<sequence length="173" mass="16515">MADSVGGPPGPGVAAESARLPAASDPDATVGTVGTGAGTAATAGGWTAGGWTAGGGSAGGADRGTMIAAPLSESPLSESLPSVSPLSRSLVDRLPAVVSSDVVVPVEGVERVLVGSLVLGVVVVGCDVVGSDVSGGVVVEVLVDGFVEGSEGSVLWSSPSPSPSPTSPRSPWS</sequence>
<feature type="compositionally biased region" description="Pro residues" evidence="1">
    <location>
        <begin position="160"/>
        <end position="173"/>
    </location>
</feature>
<feature type="region of interest" description="Disordered" evidence="1">
    <location>
        <begin position="1"/>
        <end position="35"/>
    </location>
</feature>
<organism evidence="2 3">
    <name type="scientific">Gordonia prachuapensis</name>
    <dbReference type="NCBI Taxonomy" id="3115651"/>
    <lineage>
        <taxon>Bacteria</taxon>
        <taxon>Bacillati</taxon>
        <taxon>Actinomycetota</taxon>
        <taxon>Actinomycetes</taxon>
        <taxon>Mycobacteriales</taxon>
        <taxon>Gordoniaceae</taxon>
        <taxon>Gordonia</taxon>
    </lineage>
</organism>
<evidence type="ECO:0000313" key="3">
    <source>
        <dbReference type="Proteomes" id="UP001335729"/>
    </source>
</evidence>
<evidence type="ECO:0000256" key="1">
    <source>
        <dbReference type="SAM" id="MobiDB-lite"/>
    </source>
</evidence>
<accession>A0ABU7MYZ8</accession>
<comment type="caution">
    <text evidence="2">The sequence shown here is derived from an EMBL/GenBank/DDBJ whole genome shotgun (WGS) entry which is preliminary data.</text>
</comment>